<dbReference type="InterPro" id="IPR037522">
    <property type="entry name" value="HD_GYP_dom"/>
</dbReference>
<keyword evidence="3" id="KW-1185">Reference proteome</keyword>
<organism evidence="2 3">
    <name type="scientific">Marinobacter fuscus</name>
    <dbReference type="NCBI Taxonomy" id="2109942"/>
    <lineage>
        <taxon>Bacteria</taxon>
        <taxon>Pseudomonadati</taxon>
        <taxon>Pseudomonadota</taxon>
        <taxon>Gammaproteobacteria</taxon>
        <taxon>Pseudomonadales</taxon>
        <taxon>Marinobacteraceae</taxon>
        <taxon>Marinobacter</taxon>
    </lineage>
</organism>
<feature type="domain" description="HD-GYP" evidence="1">
    <location>
        <begin position="114"/>
        <end position="309"/>
    </location>
</feature>
<dbReference type="PANTHER" id="PTHR43155:SF2">
    <property type="entry name" value="CYCLIC DI-GMP PHOSPHODIESTERASE PA4108"/>
    <property type="match status" value="1"/>
</dbReference>
<dbReference type="GO" id="GO:0008081">
    <property type="term" value="F:phosphoric diester hydrolase activity"/>
    <property type="evidence" value="ECO:0007669"/>
    <property type="project" value="UniProtKB-ARBA"/>
</dbReference>
<dbReference type="Pfam" id="PF13487">
    <property type="entry name" value="HD_5"/>
    <property type="match status" value="1"/>
</dbReference>
<proteinExistence type="predicted"/>
<dbReference type="OrthoDB" id="9764808at2"/>
<reference evidence="2 3" key="1">
    <citation type="submission" date="2018-03" db="EMBL/GenBank/DDBJ databases">
        <title>Marinobacter brunus sp. nov., a marine bacterium of Gamma-proteobacteria isolated from the surface seawater of the South China Sea.</title>
        <authorList>
            <person name="Cheng H."/>
            <person name="Wu Y.-H."/>
            <person name="Xamxidin M."/>
            <person name="Xu X.-W."/>
        </authorList>
    </citation>
    <scope>NUCLEOTIDE SEQUENCE [LARGE SCALE GENOMIC DNA]</scope>
    <source>
        <strain evidence="2 3">NH169-3</strain>
    </source>
</reference>
<dbReference type="CDD" id="cd00077">
    <property type="entry name" value="HDc"/>
    <property type="match status" value="1"/>
</dbReference>
<dbReference type="PROSITE" id="PS51832">
    <property type="entry name" value="HD_GYP"/>
    <property type="match status" value="1"/>
</dbReference>
<dbReference type="Gene3D" id="1.10.3210.10">
    <property type="entry name" value="Hypothetical protein af1432"/>
    <property type="match status" value="1"/>
</dbReference>
<dbReference type="Proteomes" id="UP000239866">
    <property type="component" value="Unassembled WGS sequence"/>
</dbReference>
<evidence type="ECO:0000259" key="1">
    <source>
        <dbReference type="PROSITE" id="PS51832"/>
    </source>
</evidence>
<protein>
    <submittedName>
        <fullName evidence="2">Phosphohydrolase</fullName>
    </submittedName>
</protein>
<sequence length="376" mass="41791">MATSLIRIAPGALTLGKPLPWDVFDDAGNVLLRQGCVIQTDTQLEQLFERGRFKPRKIEIPEKPQSAPDNRKHNPFAEYGDLLAHLEATLKAIANRDDTAFKRLLNLAKTLDSMCRQAPDASLALVHLYSISPTIQEQMLCYGILCHMIARAFGLEEKRAQVLTAAALTANLALVRVADQLNASNKLLTEDQRQVIRKHPQRSVEALKAAGIDNKLLHKIIAQHHEQADGSGYPDGLSGTDILPEAEILALSERYVAMITRRAYRKRLNITQARKLIATLADGHLRPAIPRSLLAVLGEYPPGMLVRLVNGEVGVVTRRAALARGPFVKAIFDPEGQRYLESMERDTSLLDFNVRAPEEPETMPSMDFSLLWGFRS</sequence>
<dbReference type="SUPFAM" id="SSF109604">
    <property type="entry name" value="HD-domain/PDEase-like"/>
    <property type="match status" value="1"/>
</dbReference>
<evidence type="ECO:0000313" key="3">
    <source>
        <dbReference type="Proteomes" id="UP000239866"/>
    </source>
</evidence>
<dbReference type="PANTHER" id="PTHR43155">
    <property type="entry name" value="CYCLIC DI-GMP PHOSPHODIESTERASE PA4108-RELATED"/>
    <property type="match status" value="1"/>
</dbReference>
<dbReference type="EMBL" id="PXNP01000009">
    <property type="protein sequence ID" value="PSF13376.1"/>
    <property type="molecule type" value="Genomic_DNA"/>
</dbReference>
<evidence type="ECO:0000313" key="2">
    <source>
        <dbReference type="EMBL" id="PSF13376.1"/>
    </source>
</evidence>
<comment type="caution">
    <text evidence="2">The sequence shown here is derived from an EMBL/GenBank/DDBJ whole genome shotgun (WGS) entry which is preliminary data.</text>
</comment>
<dbReference type="InterPro" id="IPR003607">
    <property type="entry name" value="HD/PDEase_dom"/>
</dbReference>
<name>A0A2T1KTD5_9GAMM</name>
<accession>A0A2T1KTD5</accession>
<dbReference type="AlphaFoldDB" id="A0A2T1KTD5"/>
<gene>
    <name evidence="2" type="ORF">C7H09_01835</name>
</gene>
<dbReference type="RefSeq" id="WP_106760949.1">
    <property type="nucleotide sequence ID" value="NZ_PXNP01000009.1"/>
</dbReference>
<keyword evidence="2" id="KW-0378">Hydrolase</keyword>